<reference evidence="1 2" key="1">
    <citation type="submission" date="2017-09" db="EMBL/GenBank/DDBJ databases">
        <title>Depth-based differentiation of microbial function through sediment-hosted aquifers and enrichment of novel symbionts in the deep terrestrial subsurface.</title>
        <authorList>
            <person name="Probst A.J."/>
            <person name="Ladd B."/>
            <person name="Jarett J.K."/>
            <person name="Geller-Mcgrath D.E."/>
            <person name="Sieber C.M."/>
            <person name="Emerson J.B."/>
            <person name="Anantharaman K."/>
            <person name="Thomas B.C."/>
            <person name="Malmstrom R."/>
            <person name="Stieglmeier M."/>
            <person name="Klingl A."/>
            <person name="Woyke T."/>
            <person name="Ryan C.M."/>
            <person name="Banfield J.F."/>
        </authorList>
    </citation>
    <scope>NUCLEOTIDE SEQUENCE [LARGE SCALE GENOMIC DNA]</scope>
    <source>
        <strain evidence="1">CG23_combo_of_CG06-09_8_20_14_all_34_8</strain>
    </source>
</reference>
<organism evidence="1 2">
    <name type="scientific">Candidatus Beckwithbacteria bacterium CG23_combo_of_CG06-09_8_20_14_all_34_8</name>
    <dbReference type="NCBI Taxonomy" id="1974497"/>
    <lineage>
        <taxon>Bacteria</taxon>
        <taxon>Candidatus Beckwithiibacteriota</taxon>
    </lineage>
</organism>
<dbReference type="Proteomes" id="UP000229459">
    <property type="component" value="Unassembled WGS sequence"/>
</dbReference>
<evidence type="ECO:0000313" key="2">
    <source>
        <dbReference type="Proteomes" id="UP000229459"/>
    </source>
</evidence>
<dbReference type="EMBL" id="PCSR01000105">
    <property type="protein sequence ID" value="PIP52801.1"/>
    <property type="molecule type" value="Genomic_DNA"/>
</dbReference>
<sequence>MGERLKGFLRPSDQATSDAIQSETFIRDRFAGKQICPAIVDVLLGFSQYLDEASLVKLRQHFFSGLTEEQLDDFSVAIAQGSFPHTFSYSKIESAAVFGRLLYDPNFTALCYEIDVVLNCEDENYCPIGKVHKGIYKELKRGKSPKEKRKLNSTS</sequence>
<name>A0A2H0B598_9BACT</name>
<proteinExistence type="predicted"/>
<gene>
    <name evidence="1" type="ORF">COX08_04460</name>
</gene>
<protein>
    <submittedName>
        <fullName evidence="1">Uncharacterized protein</fullName>
    </submittedName>
</protein>
<comment type="caution">
    <text evidence="1">The sequence shown here is derived from an EMBL/GenBank/DDBJ whole genome shotgun (WGS) entry which is preliminary data.</text>
</comment>
<dbReference type="AlphaFoldDB" id="A0A2H0B598"/>
<evidence type="ECO:0000313" key="1">
    <source>
        <dbReference type="EMBL" id="PIP52801.1"/>
    </source>
</evidence>
<accession>A0A2H0B598</accession>